<name>A0A7W8CWS9_9FIRM</name>
<dbReference type="InterPro" id="IPR050313">
    <property type="entry name" value="Carb_Metab_HTH_regulators"/>
</dbReference>
<dbReference type="RefSeq" id="WP_183328270.1">
    <property type="nucleotide sequence ID" value="NZ_JACHHK010000003.1"/>
</dbReference>
<dbReference type="SMART" id="SM01134">
    <property type="entry name" value="DeoRC"/>
    <property type="match status" value="1"/>
</dbReference>
<proteinExistence type="predicted"/>
<dbReference type="InterPro" id="IPR018356">
    <property type="entry name" value="Tscrpt_reg_HTH_DeoR_CS"/>
</dbReference>
<evidence type="ECO:0000313" key="5">
    <source>
        <dbReference type="EMBL" id="MBB5183042.1"/>
    </source>
</evidence>
<dbReference type="PROSITE" id="PS51000">
    <property type="entry name" value="HTH_DEOR_2"/>
    <property type="match status" value="1"/>
</dbReference>
<dbReference type="Gene3D" id="3.40.50.1360">
    <property type="match status" value="1"/>
</dbReference>
<dbReference type="EMBL" id="JACHHK010000003">
    <property type="protein sequence ID" value="MBB5183042.1"/>
    <property type="molecule type" value="Genomic_DNA"/>
</dbReference>
<dbReference type="AlphaFoldDB" id="A0A7W8CWS9"/>
<evidence type="ECO:0000259" key="4">
    <source>
        <dbReference type="PROSITE" id="PS51000"/>
    </source>
</evidence>
<dbReference type="SUPFAM" id="SSF100950">
    <property type="entry name" value="NagB/RpiA/CoA transferase-like"/>
    <property type="match status" value="1"/>
</dbReference>
<dbReference type="PROSITE" id="PS00894">
    <property type="entry name" value="HTH_DEOR_1"/>
    <property type="match status" value="1"/>
</dbReference>
<keyword evidence="1" id="KW-0805">Transcription regulation</keyword>
<comment type="caution">
    <text evidence="5">The sequence shown here is derived from an EMBL/GenBank/DDBJ whole genome shotgun (WGS) entry which is preliminary data.</text>
</comment>
<evidence type="ECO:0000313" key="6">
    <source>
        <dbReference type="Proteomes" id="UP000539953"/>
    </source>
</evidence>
<dbReference type="SMART" id="SM00420">
    <property type="entry name" value="HTH_DEOR"/>
    <property type="match status" value="1"/>
</dbReference>
<accession>A0A7W8CWS9</accession>
<dbReference type="GO" id="GO:0003677">
    <property type="term" value="F:DNA binding"/>
    <property type="evidence" value="ECO:0007669"/>
    <property type="project" value="UniProtKB-KW"/>
</dbReference>
<feature type="domain" description="HTH deoR-type" evidence="4">
    <location>
        <begin position="4"/>
        <end position="64"/>
    </location>
</feature>
<organism evidence="5 6">
    <name type="scientific">Catenisphaera adipataccumulans</name>
    <dbReference type="NCBI Taxonomy" id="700500"/>
    <lineage>
        <taxon>Bacteria</taxon>
        <taxon>Bacillati</taxon>
        <taxon>Bacillota</taxon>
        <taxon>Erysipelotrichia</taxon>
        <taxon>Erysipelotrichales</taxon>
        <taxon>Erysipelotrichaceae</taxon>
        <taxon>Catenisphaera</taxon>
    </lineage>
</organism>
<keyword evidence="2" id="KW-0238">DNA-binding</keyword>
<dbReference type="Pfam" id="PF00455">
    <property type="entry name" value="DeoRC"/>
    <property type="match status" value="1"/>
</dbReference>
<dbReference type="Proteomes" id="UP000539953">
    <property type="component" value="Unassembled WGS sequence"/>
</dbReference>
<evidence type="ECO:0000256" key="1">
    <source>
        <dbReference type="ARBA" id="ARBA00023015"/>
    </source>
</evidence>
<dbReference type="PANTHER" id="PTHR30363:SF8">
    <property type="entry name" value="DEOXYRIBOSE OPERON REPRESSOR"/>
    <property type="match status" value="1"/>
</dbReference>
<protein>
    <submittedName>
        <fullName evidence="5">DeoR family deoxyribose operon repressor</fullName>
    </submittedName>
</protein>
<dbReference type="SUPFAM" id="SSF46785">
    <property type="entry name" value="Winged helix' DNA-binding domain"/>
    <property type="match status" value="1"/>
</dbReference>
<evidence type="ECO:0000256" key="2">
    <source>
        <dbReference type="ARBA" id="ARBA00023125"/>
    </source>
</evidence>
<keyword evidence="6" id="KW-1185">Reference proteome</keyword>
<dbReference type="InterPro" id="IPR014036">
    <property type="entry name" value="DeoR-like_C"/>
</dbReference>
<sequence>MNKKDLRIQSVVKALAENPNQSAAELAAQFNVSSMTIRRDMQYIDEHHLMDSYLLAEPSEGSYEYQIEEVKNADLKRKIAQAAVKTIKPNEVIVLDSGTTSGMIAALIPNDLPLTVICYSYHILSKLANKKNIRLIMAGGYYHQNTQTFEAPESVEFLHKFRAHKMYVCASGIHESLGLTCADQRVAPSKQAGIDISLKKILVSDSTKFGHISAGFFSSIDNMDMIITDDGITEDWKSLLKDKDIRVEIVQ</sequence>
<dbReference type="InterPro" id="IPR001034">
    <property type="entry name" value="DeoR_HTH"/>
</dbReference>
<evidence type="ECO:0000256" key="3">
    <source>
        <dbReference type="ARBA" id="ARBA00023163"/>
    </source>
</evidence>
<gene>
    <name evidence="5" type="ORF">HNQ47_001062</name>
</gene>
<dbReference type="Gene3D" id="1.10.10.10">
    <property type="entry name" value="Winged helix-like DNA-binding domain superfamily/Winged helix DNA-binding domain"/>
    <property type="match status" value="1"/>
</dbReference>
<dbReference type="Pfam" id="PF08220">
    <property type="entry name" value="HTH_DeoR"/>
    <property type="match status" value="1"/>
</dbReference>
<dbReference type="InterPro" id="IPR037171">
    <property type="entry name" value="NagB/RpiA_transferase-like"/>
</dbReference>
<keyword evidence="3" id="KW-0804">Transcription</keyword>
<dbReference type="InterPro" id="IPR036390">
    <property type="entry name" value="WH_DNA-bd_sf"/>
</dbReference>
<reference evidence="5 6" key="1">
    <citation type="submission" date="2020-08" db="EMBL/GenBank/DDBJ databases">
        <title>Genomic Encyclopedia of Type Strains, Phase IV (KMG-IV): sequencing the most valuable type-strain genomes for metagenomic binning, comparative biology and taxonomic classification.</title>
        <authorList>
            <person name="Goeker M."/>
        </authorList>
    </citation>
    <scope>NUCLEOTIDE SEQUENCE [LARGE SCALE GENOMIC DNA]</scope>
    <source>
        <strain evidence="5 6">DSM 25799</strain>
    </source>
</reference>
<dbReference type="PANTHER" id="PTHR30363">
    <property type="entry name" value="HTH-TYPE TRANSCRIPTIONAL REGULATOR SRLR-RELATED"/>
    <property type="match status" value="1"/>
</dbReference>
<dbReference type="GO" id="GO:0003700">
    <property type="term" value="F:DNA-binding transcription factor activity"/>
    <property type="evidence" value="ECO:0007669"/>
    <property type="project" value="InterPro"/>
</dbReference>
<dbReference type="InterPro" id="IPR036388">
    <property type="entry name" value="WH-like_DNA-bd_sf"/>
</dbReference>